<evidence type="ECO:0000259" key="1">
    <source>
        <dbReference type="Pfam" id="PF13847"/>
    </source>
</evidence>
<dbReference type="Gene3D" id="3.40.50.150">
    <property type="entry name" value="Vaccinia Virus protein VP39"/>
    <property type="match status" value="1"/>
</dbReference>
<evidence type="ECO:0000313" key="2">
    <source>
        <dbReference type="EMBL" id="ACL70778.1"/>
    </source>
</evidence>
<feature type="domain" description="Methyltransferase" evidence="1">
    <location>
        <begin position="37"/>
        <end position="167"/>
    </location>
</feature>
<protein>
    <submittedName>
        <fullName evidence="2">Methyltransferase small</fullName>
    </submittedName>
</protein>
<keyword evidence="3" id="KW-1185">Reference proteome</keyword>
<dbReference type="KEGG" id="hor:Hore_20330"/>
<dbReference type="GO" id="GO:0032259">
    <property type="term" value="P:methylation"/>
    <property type="evidence" value="ECO:0007669"/>
    <property type="project" value="UniProtKB-KW"/>
</dbReference>
<proteinExistence type="predicted"/>
<dbReference type="Proteomes" id="UP000000719">
    <property type="component" value="Chromosome"/>
</dbReference>
<reference evidence="2 3" key="1">
    <citation type="journal article" date="2009" name="PLoS ONE">
        <title>Genome analysis of the anaerobic thermohalophilic bacterium Halothermothrix orenii.</title>
        <authorList>
            <person name="Mavromatis K."/>
            <person name="Ivanova N."/>
            <person name="Anderson I."/>
            <person name="Lykidis A."/>
            <person name="Hooper S.D."/>
            <person name="Sun H."/>
            <person name="Kunin V."/>
            <person name="Lapidus A."/>
            <person name="Hugenholtz P."/>
            <person name="Patel B."/>
            <person name="Kyrpides N.C."/>
        </authorList>
    </citation>
    <scope>NUCLEOTIDE SEQUENCE [LARGE SCALE GENOMIC DNA]</scope>
    <source>
        <strain evidence="3">H 168 / OCM 544 / DSM 9562</strain>
    </source>
</reference>
<sequence length="246" mass="27746">MEEVNDLIPGKLQIIQDTDYFKFGTDSVLLANFVKVKDGESVVDLGSGSGVIPLLLAFKQKPGRVIGLEILPELVQLSKKSARMNGLEEIIEFIEGDIKEIDDYIELESVDLVVCNPPYMPPDKGKITKNREKAIARHEILITLKDVIKQGSRVLRLGGRMAMVHRTWRLPEIITLMRENKLEPKRLCFVQSRENLNPKTVLIEAKKGGGLGLEVEPNLVVYKGNTQEYTDTVKRMYGYSGDDYNE</sequence>
<organism evidence="2 3">
    <name type="scientific">Halothermothrix orenii (strain H 168 / OCM 544 / DSM 9562)</name>
    <dbReference type="NCBI Taxonomy" id="373903"/>
    <lineage>
        <taxon>Bacteria</taxon>
        <taxon>Bacillati</taxon>
        <taxon>Bacillota</taxon>
        <taxon>Clostridia</taxon>
        <taxon>Halanaerobiales</taxon>
        <taxon>Halothermotrichaceae</taxon>
        <taxon>Halothermothrix</taxon>
    </lineage>
</organism>
<dbReference type="InterPro" id="IPR002052">
    <property type="entry name" value="DNA_methylase_N6_adenine_CS"/>
</dbReference>
<dbReference type="GO" id="GO:0008168">
    <property type="term" value="F:methyltransferase activity"/>
    <property type="evidence" value="ECO:0007669"/>
    <property type="project" value="UniProtKB-KW"/>
</dbReference>
<dbReference type="Pfam" id="PF13847">
    <property type="entry name" value="Methyltransf_31"/>
    <property type="match status" value="1"/>
</dbReference>
<dbReference type="PANTHER" id="PTHR47739:SF1">
    <property type="entry name" value="TRNA1(VAL) (ADENINE(37)-N6)-METHYLTRANSFERASE"/>
    <property type="match status" value="1"/>
</dbReference>
<dbReference type="SUPFAM" id="SSF53335">
    <property type="entry name" value="S-adenosyl-L-methionine-dependent methyltransferases"/>
    <property type="match status" value="1"/>
</dbReference>
<gene>
    <name evidence="2" type="ordered locus">Hore_20330</name>
</gene>
<dbReference type="OrthoDB" id="9777257at2"/>
<dbReference type="PROSITE" id="PS00092">
    <property type="entry name" value="N6_MTASE"/>
    <property type="match status" value="1"/>
</dbReference>
<dbReference type="eggNOG" id="COG4123">
    <property type="taxonomic scope" value="Bacteria"/>
</dbReference>
<keyword evidence="2" id="KW-0808">Transferase</keyword>
<dbReference type="PANTHER" id="PTHR47739">
    <property type="entry name" value="TRNA1(VAL) (ADENINE(37)-N6)-METHYLTRANSFERASE"/>
    <property type="match status" value="1"/>
</dbReference>
<evidence type="ECO:0000313" key="3">
    <source>
        <dbReference type="Proteomes" id="UP000000719"/>
    </source>
</evidence>
<dbReference type="STRING" id="373903.Hore_20330"/>
<name>B8CZS6_HALOH</name>
<keyword evidence="2" id="KW-0489">Methyltransferase</keyword>
<dbReference type="InterPro" id="IPR025714">
    <property type="entry name" value="Methyltranfer_dom"/>
</dbReference>
<dbReference type="GO" id="GO:0003676">
    <property type="term" value="F:nucleic acid binding"/>
    <property type="evidence" value="ECO:0007669"/>
    <property type="project" value="InterPro"/>
</dbReference>
<dbReference type="CDD" id="cd02440">
    <property type="entry name" value="AdoMet_MTases"/>
    <property type="match status" value="1"/>
</dbReference>
<dbReference type="RefSeq" id="WP_015923747.1">
    <property type="nucleotide sequence ID" value="NC_011899.1"/>
</dbReference>
<dbReference type="InterPro" id="IPR050210">
    <property type="entry name" value="tRNA_Adenine-N(6)_MTase"/>
</dbReference>
<dbReference type="InterPro" id="IPR029063">
    <property type="entry name" value="SAM-dependent_MTases_sf"/>
</dbReference>
<accession>B8CZS6</accession>
<dbReference type="EMBL" id="CP001098">
    <property type="protein sequence ID" value="ACL70778.1"/>
    <property type="molecule type" value="Genomic_DNA"/>
</dbReference>
<dbReference type="AlphaFoldDB" id="B8CZS6"/>
<dbReference type="HOGENOM" id="CLU_061983_3_0_9"/>